<evidence type="ECO:0000256" key="2">
    <source>
        <dbReference type="ARBA" id="ARBA00023315"/>
    </source>
</evidence>
<dbReference type="Proteomes" id="UP000749311">
    <property type="component" value="Unassembled WGS sequence"/>
</dbReference>
<dbReference type="EC" id="2.3.1.51" evidence="5"/>
<gene>
    <name evidence="5" type="ORF">FB473_001647</name>
</gene>
<comment type="caution">
    <text evidence="5">The sequence shown here is derived from an EMBL/GenBank/DDBJ whole genome shotgun (WGS) entry which is preliminary data.</text>
</comment>
<evidence type="ECO:0000259" key="4">
    <source>
        <dbReference type="SMART" id="SM00563"/>
    </source>
</evidence>
<dbReference type="SUPFAM" id="SSF69593">
    <property type="entry name" value="Glycerol-3-phosphate (1)-acyltransferase"/>
    <property type="match status" value="1"/>
</dbReference>
<name>A0ABX0SF42_9ACTN</name>
<evidence type="ECO:0000313" key="6">
    <source>
        <dbReference type="Proteomes" id="UP000749311"/>
    </source>
</evidence>
<organism evidence="5 6">
    <name type="scientific">Brooklawnia cerclae</name>
    <dbReference type="NCBI Taxonomy" id="349934"/>
    <lineage>
        <taxon>Bacteria</taxon>
        <taxon>Bacillati</taxon>
        <taxon>Actinomycetota</taxon>
        <taxon>Actinomycetes</taxon>
        <taxon>Propionibacteriales</taxon>
        <taxon>Propionibacteriaceae</taxon>
        <taxon>Brooklawnia</taxon>
    </lineage>
</organism>
<evidence type="ECO:0000256" key="3">
    <source>
        <dbReference type="SAM" id="MobiDB-lite"/>
    </source>
</evidence>
<evidence type="ECO:0000256" key="1">
    <source>
        <dbReference type="ARBA" id="ARBA00022679"/>
    </source>
</evidence>
<proteinExistence type="predicted"/>
<evidence type="ECO:0000313" key="5">
    <source>
        <dbReference type="EMBL" id="NIH57002.1"/>
    </source>
</evidence>
<dbReference type="Pfam" id="PF01553">
    <property type="entry name" value="Acyltransferase"/>
    <property type="match status" value="1"/>
</dbReference>
<reference evidence="5 6" key="1">
    <citation type="submission" date="2020-02" db="EMBL/GenBank/DDBJ databases">
        <title>Sequencing the genomes of 1000 actinobacteria strains.</title>
        <authorList>
            <person name="Klenk H.-P."/>
        </authorList>
    </citation>
    <scope>NUCLEOTIDE SEQUENCE [LARGE SCALE GENOMIC DNA]</scope>
    <source>
        <strain evidence="5 6">DSM 19609</strain>
    </source>
</reference>
<sequence>MDSGVAAPGPHYRGLLGRVNHEPANRTLAVAAVVAHRVMRLLTVTDWRQGERVPRRGPVIFVANHVSSLDPVIVGEYLAYNGRWPHFLARANLFEIPVLGAALRAAEQIPVHRGSTAAAGSLRDAEAMLDQGRAVVIYPEGTITFDPDEWPMAGHTGAARLALRTGAPVVPIGQWGANLAVPPRGIRPFRPFKRGRYPVTVICGDPVDLSEFAGRAEDRETVRPATARIMDAITAMAEQARGLSAPQGRWLPRRKARVPRDEAVV</sequence>
<feature type="domain" description="Phospholipid/glycerol acyltransferase" evidence="4">
    <location>
        <begin position="59"/>
        <end position="177"/>
    </location>
</feature>
<feature type="region of interest" description="Disordered" evidence="3">
    <location>
        <begin position="244"/>
        <end position="265"/>
    </location>
</feature>
<dbReference type="GO" id="GO:0003841">
    <property type="term" value="F:1-acylglycerol-3-phosphate O-acyltransferase activity"/>
    <property type="evidence" value="ECO:0007669"/>
    <property type="project" value="UniProtKB-EC"/>
</dbReference>
<dbReference type="InterPro" id="IPR002123">
    <property type="entry name" value="Plipid/glycerol_acylTrfase"/>
</dbReference>
<protein>
    <submittedName>
        <fullName evidence="5">1-acyl-sn-glycerol-3-phosphate acyltransferase</fullName>
        <ecNumber evidence="5">2.3.1.51</ecNumber>
    </submittedName>
</protein>
<dbReference type="PANTHER" id="PTHR10434:SF55">
    <property type="entry name" value="POSSIBLE ACYLTRANSFERASE"/>
    <property type="match status" value="1"/>
</dbReference>
<accession>A0ABX0SF42</accession>
<keyword evidence="1 5" id="KW-0808">Transferase</keyword>
<keyword evidence="2 5" id="KW-0012">Acyltransferase</keyword>
<dbReference type="CDD" id="cd07989">
    <property type="entry name" value="LPLAT_AGPAT-like"/>
    <property type="match status" value="1"/>
</dbReference>
<dbReference type="EMBL" id="JAAMOZ010000001">
    <property type="protein sequence ID" value="NIH57002.1"/>
    <property type="molecule type" value="Genomic_DNA"/>
</dbReference>
<dbReference type="RefSeq" id="WP_167166366.1">
    <property type="nucleotide sequence ID" value="NZ_BAAAOO010000015.1"/>
</dbReference>
<dbReference type="PANTHER" id="PTHR10434">
    <property type="entry name" value="1-ACYL-SN-GLYCEROL-3-PHOSPHATE ACYLTRANSFERASE"/>
    <property type="match status" value="1"/>
</dbReference>
<keyword evidence="6" id="KW-1185">Reference proteome</keyword>
<dbReference type="SMART" id="SM00563">
    <property type="entry name" value="PlsC"/>
    <property type="match status" value="1"/>
</dbReference>